<evidence type="ECO:0000259" key="14">
    <source>
        <dbReference type="PROSITE" id="PS51672"/>
    </source>
</evidence>
<keyword evidence="7 12" id="KW-0412">Isoleucine biosynthesis</keyword>
<evidence type="ECO:0000256" key="10">
    <source>
        <dbReference type="ARBA" id="ARBA00023239"/>
    </source>
</evidence>
<dbReference type="InterPro" id="IPR001721">
    <property type="entry name" value="TD_ACT-like"/>
</dbReference>
<comment type="subunit">
    <text evidence="5">Homotetramer.</text>
</comment>
<dbReference type="InterPro" id="IPR038110">
    <property type="entry name" value="TD_ACT-like_sf"/>
</dbReference>
<evidence type="ECO:0000256" key="9">
    <source>
        <dbReference type="ARBA" id="ARBA00022898"/>
    </source>
</evidence>
<evidence type="ECO:0000313" key="16">
    <source>
        <dbReference type="Proteomes" id="UP000605986"/>
    </source>
</evidence>
<name>A0A8H4KCD0_9HYPO</name>
<dbReference type="GO" id="GO:0030170">
    <property type="term" value="F:pyridoxal phosphate binding"/>
    <property type="evidence" value="ECO:0007669"/>
    <property type="project" value="InterPro"/>
</dbReference>
<dbReference type="InterPro" id="IPR000634">
    <property type="entry name" value="Ser/Thr_deHydtase_PyrdxlP-BS"/>
</dbReference>
<dbReference type="GO" id="GO:0006565">
    <property type="term" value="P:L-serine catabolic process"/>
    <property type="evidence" value="ECO:0007669"/>
    <property type="project" value="TreeGrafter"/>
</dbReference>
<evidence type="ECO:0000313" key="15">
    <source>
        <dbReference type="EMBL" id="KAF4447426.1"/>
    </source>
</evidence>
<dbReference type="NCBIfam" id="TIGR01124">
    <property type="entry name" value="ilvA_2Cterm"/>
    <property type="match status" value="1"/>
</dbReference>
<evidence type="ECO:0000256" key="11">
    <source>
        <dbReference type="ARBA" id="ARBA00023304"/>
    </source>
</evidence>
<keyword evidence="6 12" id="KW-0028">Amino-acid biosynthesis</keyword>
<dbReference type="Gene3D" id="3.40.50.1100">
    <property type="match status" value="2"/>
</dbReference>
<dbReference type="EMBL" id="JAADJG010000398">
    <property type="protein sequence ID" value="KAF4447426.1"/>
    <property type="molecule type" value="Genomic_DNA"/>
</dbReference>
<evidence type="ECO:0000256" key="12">
    <source>
        <dbReference type="RuleBase" id="RU362012"/>
    </source>
</evidence>
<comment type="pathway">
    <text evidence="3 12">Amino-acid biosynthesis; L-isoleucine biosynthesis; 2-oxobutanoate from L-threonine: step 1/1.</text>
</comment>
<keyword evidence="16" id="KW-1185">Reference proteome</keyword>
<evidence type="ECO:0000256" key="7">
    <source>
        <dbReference type="ARBA" id="ARBA00022624"/>
    </source>
</evidence>
<sequence>MINFNPVNPSMEVNSTKTNNINNPWVRTTTTWPQTMANLHAINLRTINLPDPLSSLHTTNTRDTHDPPIVDMPVNGAVNGAVNGTNGDSHARPHTPTTGMALTEYSANPSTPSEEKRKRIKEIVPEEYLLPTGYPDYLRLIASATSRVYEACKVTPLTNAVNLSNRLECNVLLKREDEQPVFSFKLRGAYNKMAHLDPTKSWKGVVCCSAGNHAQGVAFSARKLKIPATIVMPEATPSIKHLNVARLGGHVVLHGADFDAAKEECARREKQDGLINIPPFDDPYVIAGQGTIGNELFGQVNMAKVEAIFCGVGGGGLIAGIGLYVKRMAPHVKIIGVEAHDANAMAQSLKQGERVLLKEVGLFADGAAVKIPGEETFRICKEVIDDVVEVTTDEICAAIKDMYDDTRSGLEPAGALSIAGLKKYVAQNPSNDSKRNLIAVTSGANMNFDRLRFVAERATMGEGKEALFAVQIPERPGSFAELINNIMPHGVTEFSYRYSTDEVANVLIGVSLTAPAHQRSEELRSLIDRIQSNNMDLTDLTHDELAKSHIRYLVGGRSGVPNERLYMFTFPERPGALEKFLVTLRPKFNISLFQYRNYGGDVGKIVTGILCPDDEVPELETFLRKVGYPYVDCTNSQVFKTFLRT</sequence>
<dbReference type="UniPathway" id="UPA00047">
    <property type="reaction ID" value="UER00054"/>
</dbReference>
<dbReference type="PANTHER" id="PTHR48078:SF11">
    <property type="entry name" value="THREONINE DEHYDRATASE, MITOCHONDRIAL"/>
    <property type="match status" value="1"/>
</dbReference>
<organism evidence="15 16">
    <name type="scientific">Fusarium austroafricanum</name>
    <dbReference type="NCBI Taxonomy" id="2364996"/>
    <lineage>
        <taxon>Eukaryota</taxon>
        <taxon>Fungi</taxon>
        <taxon>Dikarya</taxon>
        <taxon>Ascomycota</taxon>
        <taxon>Pezizomycotina</taxon>
        <taxon>Sordariomycetes</taxon>
        <taxon>Hypocreomycetidae</taxon>
        <taxon>Hypocreales</taxon>
        <taxon>Nectriaceae</taxon>
        <taxon>Fusarium</taxon>
        <taxon>Fusarium concolor species complex</taxon>
    </lineage>
</organism>
<dbReference type="InterPro" id="IPR005787">
    <property type="entry name" value="Thr_deHydtase_biosynth"/>
</dbReference>
<dbReference type="EC" id="4.3.1.19" evidence="12"/>
<dbReference type="Pfam" id="PF00585">
    <property type="entry name" value="Thr_dehydrat_C"/>
    <property type="match status" value="2"/>
</dbReference>
<dbReference type="Pfam" id="PF00291">
    <property type="entry name" value="PALP"/>
    <property type="match status" value="1"/>
</dbReference>
<evidence type="ECO:0000256" key="6">
    <source>
        <dbReference type="ARBA" id="ARBA00022605"/>
    </source>
</evidence>
<keyword evidence="9 12" id="KW-0663">Pyridoxal phosphate</keyword>
<proteinExistence type="inferred from homology"/>
<dbReference type="InterPro" id="IPR001926">
    <property type="entry name" value="TrpB-like_PALP"/>
</dbReference>
<comment type="catalytic activity">
    <reaction evidence="1 12">
        <text>L-threonine = 2-oxobutanoate + NH4(+)</text>
        <dbReference type="Rhea" id="RHEA:22108"/>
        <dbReference type="ChEBI" id="CHEBI:16763"/>
        <dbReference type="ChEBI" id="CHEBI:28938"/>
        <dbReference type="ChEBI" id="CHEBI:57926"/>
        <dbReference type="EC" id="4.3.1.19"/>
    </reaction>
</comment>
<keyword evidence="11 12" id="KW-0100">Branched-chain amino acid biosynthesis</keyword>
<dbReference type="CDD" id="cd01562">
    <property type="entry name" value="Thr-dehyd"/>
    <property type="match status" value="1"/>
</dbReference>
<comment type="caution">
    <text evidence="15">The sequence shown here is derived from an EMBL/GenBank/DDBJ whole genome shotgun (WGS) entry which is preliminary data.</text>
</comment>
<dbReference type="PROSITE" id="PS00165">
    <property type="entry name" value="DEHYDRATASE_SER_THR"/>
    <property type="match status" value="1"/>
</dbReference>
<evidence type="ECO:0000256" key="1">
    <source>
        <dbReference type="ARBA" id="ARBA00001274"/>
    </source>
</evidence>
<keyword evidence="10 12" id="KW-0456">Lyase</keyword>
<reference evidence="15" key="1">
    <citation type="submission" date="2020-01" db="EMBL/GenBank/DDBJ databases">
        <title>Identification and distribution of gene clusters putatively required for synthesis of sphingolipid metabolism inhibitors in phylogenetically diverse species of the filamentous fungus Fusarium.</title>
        <authorList>
            <person name="Kim H.-S."/>
            <person name="Busman M."/>
            <person name="Brown D.W."/>
            <person name="Divon H."/>
            <person name="Uhlig S."/>
            <person name="Proctor R.H."/>
        </authorList>
    </citation>
    <scope>NUCLEOTIDE SEQUENCE</scope>
    <source>
        <strain evidence="15">NRRL 53441</strain>
    </source>
</reference>
<dbReference type="GO" id="GO:0003941">
    <property type="term" value="F:L-serine ammonia-lyase activity"/>
    <property type="evidence" value="ECO:0007669"/>
    <property type="project" value="TreeGrafter"/>
</dbReference>
<dbReference type="GO" id="GO:0004794">
    <property type="term" value="F:threonine deaminase activity"/>
    <property type="evidence" value="ECO:0007669"/>
    <property type="project" value="UniProtKB-UniRule"/>
</dbReference>
<accession>A0A8H4KCD0</accession>
<dbReference type="PANTHER" id="PTHR48078">
    <property type="entry name" value="THREONINE DEHYDRATASE, MITOCHONDRIAL-RELATED"/>
    <property type="match status" value="1"/>
</dbReference>
<dbReference type="FunFam" id="3.40.50.1100:FF:000008">
    <property type="entry name" value="L-threonine dehydratase"/>
    <property type="match status" value="1"/>
</dbReference>
<dbReference type="PROSITE" id="PS51672">
    <property type="entry name" value="ACT_LIKE"/>
    <property type="match status" value="2"/>
</dbReference>
<feature type="domain" description="ACT-like" evidence="14">
    <location>
        <begin position="466"/>
        <end position="542"/>
    </location>
</feature>
<dbReference type="OrthoDB" id="4418812at2759"/>
<evidence type="ECO:0000256" key="5">
    <source>
        <dbReference type="ARBA" id="ARBA00011881"/>
    </source>
</evidence>
<keyword evidence="8" id="KW-0677">Repeat</keyword>
<gene>
    <name evidence="15" type="ORF">F53441_9037</name>
</gene>
<dbReference type="GO" id="GO:0009097">
    <property type="term" value="P:isoleucine biosynthetic process"/>
    <property type="evidence" value="ECO:0007669"/>
    <property type="project" value="UniProtKB-UniRule"/>
</dbReference>
<evidence type="ECO:0000256" key="3">
    <source>
        <dbReference type="ARBA" id="ARBA00004810"/>
    </source>
</evidence>
<dbReference type="Proteomes" id="UP000605986">
    <property type="component" value="Unassembled WGS sequence"/>
</dbReference>
<dbReference type="SUPFAM" id="SSF55021">
    <property type="entry name" value="ACT-like"/>
    <property type="match status" value="1"/>
</dbReference>
<dbReference type="CDD" id="cd04906">
    <property type="entry name" value="ACT_ThrD-I_1"/>
    <property type="match status" value="1"/>
</dbReference>
<dbReference type="Gene3D" id="3.40.1020.10">
    <property type="entry name" value="Biosynthetic Threonine Deaminase, Domain 3"/>
    <property type="match status" value="1"/>
</dbReference>
<protein>
    <recommendedName>
        <fullName evidence="12">Threonine dehydratase</fullName>
        <ecNumber evidence="12">4.3.1.19</ecNumber>
    </recommendedName>
    <alternativeName>
        <fullName evidence="12">Threonine deaminase</fullName>
    </alternativeName>
</protein>
<dbReference type="NCBIfam" id="NF006674">
    <property type="entry name" value="PRK09224.1"/>
    <property type="match status" value="1"/>
</dbReference>
<dbReference type="InterPro" id="IPR050147">
    <property type="entry name" value="Ser/Thr_Dehydratase"/>
</dbReference>
<dbReference type="FunFam" id="3.40.1020.10:FF:000001">
    <property type="entry name" value="L-threonine dehydratase"/>
    <property type="match status" value="1"/>
</dbReference>
<dbReference type="InterPro" id="IPR045865">
    <property type="entry name" value="ACT-like_dom_sf"/>
</dbReference>
<dbReference type="SUPFAM" id="SSF53686">
    <property type="entry name" value="Tryptophan synthase beta subunit-like PLP-dependent enzymes"/>
    <property type="match status" value="1"/>
</dbReference>
<comment type="cofactor">
    <cofactor evidence="2 12">
        <name>pyridoxal 5'-phosphate</name>
        <dbReference type="ChEBI" id="CHEBI:597326"/>
    </cofactor>
</comment>
<evidence type="ECO:0000256" key="4">
    <source>
        <dbReference type="ARBA" id="ARBA00010869"/>
    </source>
</evidence>
<feature type="region of interest" description="Disordered" evidence="13">
    <location>
        <begin position="99"/>
        <end position="118"/>
    </location>
</feature>
<evidence type="ECO:0000256" key="8">
    <source>
        <dbReference type="ARBA" id="ARBA00022737"/>
    </source>
</evidence>
<comment type="similarity">
    <text evidence="4 12">Belongs to the serine/threonine dehydratase family.</text>
</comment>
<feature type="compositionally biased region" description="Polar residues" evidence="13">
    <location>
        <begin position="99"/>
        <end position="112"/>
    </location>
</feature>
<feature type="domain" description="ACT-like" evidence="14">
    <location>
        <begin position="564"/>
        <end position="635"/>
    </location>
</feature>
<dbReference type="InterPro" id="IPR036052">
    <property type="entry name" value="TrpB-like_PALP_sf"/>
</dbReference>
<evidence type="ECO:0000256" key="13">
    <source>
        <dbReference type="SAM" id="MobiDB-lite"/>
    </source>
</evidence>
<dbReference type="GO" id="GO:0006567">
    <property type="term" value="P:L-threonine catabolic process"/>
    <property type="evidence" value="ECO:0007669"/>
    <property type="project" value="TreeGrafter"/>
</dbReference>
<dbReference type="AlphaFoldDB" id="A0A8H4KCD0"/>
<dbReference type="CDD" id="cd04907">
    <property type="entry name" value="ACT_ThrD-I_2"/>
    <property type="match status" value="1"/>
</dbReference>
<evidence type="ECO:0000256" key="2">
    <source>
        <dbReference type="ARBA" id="ARBA00001933"/>
    </source>
</evidence>